<dbReference type="InterPro" id="IPR007936">
    <property type="entry name" value="VapE-like_dom"/>
</dbReference>
<name>A0A644V723_9ZZZZ</name>
<protein>
    <recommendedName>
        <fullName evidence="1">Virulence-associated protein E-like domain-containing protein</fullName>
    </recommendedName>
</protein>
<dbReference type="AlphaFoldDB" id="A0A644V723"/>
<reference evidence="2" key="1">
    <citation type="submission" date="2019-08" db="EMBL/GenBank/DDBJ databases">
        <authorList>
            <person name="Kucharzyk K."/>
            <person name="Murdoch R.W."/>
            <person name="Higgins S."/>
            <person name="Loffler F."/>
        </authorList>
    </citation>
    <scope>NUCLEOTIDE SEQUENCE</scope>
</reference>
<proteinExistence type="predicted"/>
<dbReference type="PANTHER" id="PTHR34985">
    <property type="entry name" value="SLR0554 PROTEIN"/>
    <property type="match status" value="1"/>
</dbReference>
<comment type="caution">
    <text evidence="2">The sequence shown here is derived from an EMBL/GenBank/DDBJ whole genome shotgun (WGS) entry which is preliminary data.</text>
</comment>
<dbReference type="Pfam" id="PF05272">
    <property type="entry name" value="VapE-like_dom"/>
    <property type="match status" value="1"/>
</dbReference>
<gene>
    <name evidence="2" type="ORF">SDC9_33134</name>
</gene>
<accession>A0A644V723</accession>
<organism evidence="2">
    <name type="scientific">bioreactor metagenome</name>
    <dbReference type="NCBI Taxonomy" id="1076179"/>
    <lineage>
        <taxon>unclassified sequences</taxon>
        <taxon>metagenomes</taxon>
        <taxon>ecological metagenomes</taxon>
    </lineage>
</organism>
<dbReference type="PANTHER" id="PTHR34985:SF1">
    <property type="entry name" value="SLR0554 PROTEIN"/>
    <property type="match status" value="1"/>
</dbReference>
<evidence type="ECO:0000259" key="1">
    <source>
        <dbReference type="Pfam" id="PF05272"/>
    </source>
</evidence>
<feature type="domain" description="Virulence-associated protein E-like" evidence="1">
    <location>
        <begin position="135"/>
        <end position="318"/>
    </location>
</feature>
<evidence type="ECO:0000313" key="2">
    <source>
        <dbReference type="EMBL" id="MPL87140.1"/>
    </source>
</evidence>
<dbReference type="EMBL" id="VSSQ01000233">
    <property type="protein sequence ID" value="MPL87140.1"/>
    <property type="molecule type" value="Genomic_DNA"/>
</dbReference>
<sequence length="412" mass="47552">MAKRFKATEIPAIGKVDKVTQVKEFLKENFEIRINIFDPQKGEIKSLKREYKYGVEFCDVYLAMIEEGINASQSLLKTLITSLNQEHVKVFNPIHEYFSRVKGSYAGVSHIDKLCTFLRARSFGDKDDQSYQDRMKYLIKKWIVATAACALGIRQNDVALGFVNNIEGSGKTSLIKFLVPEELTDYYRVSQKDDKKFDIELEYTRRLIINFDELVGITKANAEQFKMLQSSQVFDIYRPGDTFQRNVSRIASAAFTSNKTPESGGFITPEMGYRRFAIIELDSIDKSYSKVIDVDQIWAEALMLINQKGYNYIFDEENYEDFLIYNARYIIQTTSYTVINENYEVPKSEADGIWQRPIDILKDLRRARKVNNSMNVSEITIGVALKALGFYKKAKRGENGKPAYYYSVKKLF</sequence>